<sequence length="146" mass="16162">MEANFSCESIPNPITALAWMPPNLASQYEAIRFFFAAVLGAWIWDVVMSLPDELKMFKARLVSLPNFVYILARLTTGATILISFLFLSAPTEDCQRLVRINGWVGVFAIPLLDALSASSKRRVLSLEVAHLDLLPPLAGNLCLIQL</sequence>
<proteinExistence type="predicted"/>
<evidence type="ECO:0000313" key="3">
    <source>
        <dbReference type="Proteomes" id="UP001497453"/>
    </source>
</evidence>
<accession>A0ABP1DLY6</accession>
<evidence type="ECO:0000313" key="2">
    <source>
        <dbReference type="EMBL" id="CAL1708214.1"/>
    </source>
</evidence>
<feature type="transmembrane region" description="Helical" evidence="1">
    <location>
        <begin position="30"/>
        <end position="47"/>
    </location>
</feature>
<reference evidence="3" key="1">
    <citation type="submission" date="2024-04" db="EMBL/GenBank/DDBJ databases">
        <authorList>
            <person name="Shaw F."/>
            <person name="Minotto A."/>
        </authorList>
    </citation>
    <scope>NUCLEOTIDE SEQUENCE [LARGE SCALE GENOMIC DNA]</scope>
</reference>
<dbReference type="Proteomes" id="UP001497453">
    <property type="component" value="Chromosome 4"/>
</dbReference>
<keyword evidence="1" id="KW-0812">Transmembrane</keyword>
<keyword evidence="1" id="KW-0472">Membrane</keyword>
<evidence type="ECO:0000256" key="1">
    <source>
        <dbReference type="SAM" id="Phobius"/>
    </source>
</evidence>
<keyword evidence="1" id="KW-1133">Transmembrane helix</keyword>
<organism evidence="2 3">
    <name type="scientific">Somion occarium</name>
    <dbReference type="NCBI Taxonomy" id="3059160"/>
    <lineage>
        <taxon>Eukaryota</taxon>
        <taxon>Fungi</taxon>
        <taxon>Dikarya</taxon>
        <taxon>Basidiomycota</taxon>
        <taxon>Agaricomycotina</taxon>
        <taxon>Agaricomycetes</taxon>
        <taxon>Polyporales</taxon>
        <taxon>Cerrenaceae</taxon>
        <taxon>Somion</taxon>
    </lineage>
</organism>
<protein>
    <submittedName>
        <fullName evidence="2">Uncharacterized protein</fullName>
    </submittedName>
</protein>
<keyword evidence="3" id="KW-1185">Reference proteome</keyword>
<gene>
    <name evidence="2" type="ORF">GFSPODELE1_LOCUS6749</name>
</gene>
<dbReference type="EMBL" id="OZ037947">
    <property type="protein sequence ID" value="CAL1708214.1"/>
    <property type="molecule type" value="Genomic_DNA"/>
</dbReference>
<feature type="transmembrane region" description="Helical" evidence="1">
    <location>
        <begin position="67"/>
        <end position="88"/>
    </location>
</feature>
<name>A0ABP1DLY6_9APHY</name>